<reference evidence="1 2" key="1">
    <citation type="journal article" date="2013" name="Front. Microbiol.">
        <title>Comparative genomic analyses of the cyanobacterium, Lyngbya aestuarii BL J, a powerful hydrogen producer.</title>
        <authorList>
            <person name="Kothari A."/>
            <person name="Vaughn M."/>
            <person name="Garcia-Pichel F."/>
        </authorList>
    </citation>
    <scope>NUCLEOTIDE SEQUENCE [LARGE SCALE GENOMIC DNA]</scope>
    <source>
        <strain evidence="1 2">BL J</strain>
    </source>
</reference>
<keyword evidence="2" id="KW-1185">Reference proteome</keyword>
<evidence type="ECO:0000313" key="1">
    <source>
        <dbReference type="EMBL" id="ERT06988.1"/>
    </source>
</evidence>
<organism evidence="1 2">
    <name type="scientific">Lyngbya aestuarii BL J</name>
    <dbReference type="NCBI Taxonomy" id="1348334"/>
    <lineage>
        <taxon>Bacteria</taxon>
        <taxon>Bacillati</taxon>
        <taxon>Cyanobacteriota</taxon>
        <taxon>Cyanophyceae</taxon>
        <taxon>Oscillatoriophycideae</taxon>
        <taxon>Oscillatoriales</taxon>
        <taxon>Microcoleaceae</taxon>
        <taxon>Lyngbya</taxon>
    </lineage>
</organism>
<dbReference type="AlphaFoldDB" id="U7QGH9"/>
<dbReference type="PATRIC" id="fig|1348334.3.peg.2922"/>
<sequence>MRIINLGFRYDGHSLNPLGAAVPASDSIPELKIAEVDGVIG</sequence>
<comment type="caution">
    <text evidence="1">The sequence shown here is derived from an EMBL/GenBank/DDBJ whole genome shotgun (WGS) entry which is preliminary data.</text>
</comment>
<name>U7QGH9_9CYAN</name>
<protein>
    <submittedName>
        <fullName evidence="1">Uncharacterized protein</fullName>
    </submittedName>
</protein>
<proteinExistence type="predicted"/>
<evidence type="ECO:0000313" key="2">
    <source>
        <dbReference type="Proteomes" id="UP000017127"/>
    </source>
</evidence>
<dbReference type="Proteomes" id="UP000017127">
    <property type="component" value="Unassembled WGS sequence"/>
</dbReference>
<dbReference type="EMBL" id="AUZM01000027">
    <property type="protein sequence ID" value="ERT06988.1"/>
    <property type="molecule type" value="Genomic_DNA"/>
</dbReference>
<accession>U7QGH9</accession>
<gene>
    <name evidence="1" type="ORF">M595_3020</name>
</gene>